<reference evidence="2 3" key="1">
    <citation type="submission" date="2018-12" db="EMBL/GenBank/DDBJ databases">
        <authorList>
            <person name="Grouzdev D.S."/>
            <person name="Krutkina M.S."/>
        </authorList>
    </citation>
    <scope>NUCLEOTIDE SEQUENCE [LARGE SCALE GENOMIC DNA]</scope>
    <source>
        <strain evidence="2 3">RmlP026</strain>
    </source>
</reference>
<dbReference type="PANTHER" id="PTHR44809">
    <property type="match status" value="1"/>
</dbReference>
<dbReference type="PROSITE" id="PS50293">
    <property type="entry name" value="TPR_REGION"/>
    <property type="match status" value="1"/>
</dbReference>
<evidence type="ECO:0000256" key="1">
    <source>
        <dbReference type="PROSITE-ProRule" id="PRU00339"/>
    </source>
</evidence>
<accession>A0A4Q2U174</accession>
<comment type="caution">
    <text evidence="2">The sequence shown here is derived from an EMBL/GenBank/DDBJ whole genome shotgun (WGS) entry which is preliminary data.</text>
</comment>
<dbReference type="Gene3D" id="1.25.40.10">
    <property type="entry name" value="Tetratricopeptide repeat domain"/>
    <property type="match status" value="2"/>
</dbReference>
<evidence type="ECO:0000313" key="2">
    <source>
        <dbReference type="EMBL" id="RYC30022.1"/>
    </source>
</evidence>
<dbReference type="PROSITE" id="PS50005">
    <property type="entry name" value="TPR"/>
    <property type="match status" value="3"/>
</dbReference>
<dbReference type="InterPro" id="IPR052943">
    <property type="entry name" value="TMTC_O-mannosyl-trnsfr"/>
</dbReference>
<reference evidence="2 3" key="2">
    <citation type="submission" date="2019-02" db="EMBL/GenBank/DDBJ databases">
        <title>'Lichenibacterium ramalinii' gen. nov. sp. nov., 'Lichenibacterium minor' gen. nov. sp. nov.</title>
        <authorList>
            <person name="Pankratov T."/>
        </authorList>
    </citation>
    <scope>NUCLEOTIDE SEQUENCE [LARGE SCALE GENOMIC DNA]</scope>
    <source>
        <strain evidence="2 3">RmlP026</strain>
    </source>
</reference>
<dbReference type="InterPro" id="IPR019734">
    <property type="entry name" value="TPR_rpt"/>
</dbReference>
<dbReference type="SUPFAM" id="SSF48452">
    <property type="entry name" value="TPR-like"/>
    <property type="match status" value="2"/>
</dbReference>
<protein>
    <submittedName>
        <fullName evidence="2">Tetratricopeptide repeat protein</fullName>
    </submittedName>
</protein>
<gene>
    <name evidence="2" type="ORF">D3273_21035</name>
</gene>
<organism evidence="2 3">
    <name type="scientific">Lichenibacterium minor</name>
    <dbReference type="NCBI Taxonomy" id="2316528"/>
    <lineage>
        <taxon>Bacteria</taxon>
        <taxon>Pseudomonadati</taxon>
        <taxon>Pseudomonadota</taxon>
        <taxon>Alphaproteobacteria</taxon>
        <taxon>Hyphomicrobiales</taxon>
        <taxon>Lichenihabitantaceae</taxon>
        <taxon>Lichenibacterium</taxon>
    </lineage>
</organism>
<dbReference type="SMART" id="SM00028">
    <property type="entry name" value="TPR"/>
    <property type="match status" value="6"/>
</dbReference>
<sequence>MHQHQREAALALQRAGRLSEAEAAYRALLAQDPRDADALHLLGLARQQSGDAREGEAFIRGAIAIRDAAVFHLNLGTLLLAGRREGEAEGEYRCALALDPAMVDAARRLGALLIGAGRPGEVEGALTPTFAAHPHDADVLTMVAVARMRTGDNAGAEAAFRSAIAAQPRPGNLRYNLGTLLDRQKRSGEAEAEFRAAIALTPEHVEAHFNLGNLLMKSDRLDEARSCFEAALRLRPDYADARFNLGLLQVEQDQTDAAEASFRTVLSAAPDRPDARLALGTLLLRRGDYANGWPLYEARSEGELRENFNLLPDVPYPRWRGEDLTGKSLLLWPEQGYGDAIQFARFARELKRRGLARLTLGCHAPLAPLFVGLDGVDEVVTSGMAIAAHDYWSLPLSLPLHLGMRLHSVPAVLPYLRASPALVERWRPRAASKGFRVGLAWRGAAIHGNDARRSLPSLDALRPLWRVPGVEFVALQKGEGEEEARAAAAEGRLADLGSDCVDFADTAAVVHHLDLVIAVDTAVAHLTGAMGKPCWILLPAQQTDWRWLERRVDSPWYPNVVRLFRQAQGQGWAPTVDAVATALHALDRRRVRRLP</sequence>
<dbReference type="Pfam" id="PF13432">
    <property type="entry name" value="TPR_16"/>
    <property type="match status" value="4"/>
</dbReference>
<dbReference type="Gene3D" id="3.40.50.2000">
    <property type="entry name" value="Glycogen Phosphorylase B"/>
    <property type="match status" value="1"/>
</dbReference>
<feature type="repeat" description="TPR" evidence="1">
    <location>
        <begin position="239"/>
        <end position="272"/>
    </location>
</feature>
<dbReference type="AlphaFoldDB" id="A0A4Q2U174"/>
<dbReference type="SUPFAM" id="SSF53756">
    <property type="entry name" value="UDP-Glycosyltransferase/glycogen phosphorylase"/>
    <property type="match status" value="1"/>
</dbReference>
<evidence type="ECO:0000313" key="3">
    <source>
        <dbReference type="Proteomes" id="UP000290759"/>
    </source>
</evidence>
<name>A0A4Q2U174_9HYPH</name>
<dbReference type="Proteomes" id="UP000290759">
    <property type="component" value="Unassembled WGS sequence"/>
</dbReference>
<feature type="repeat" description="TPR" evidence="1">
    <location>
        <begin position="171"/>
        <end position="204"/>
    </location>
</feature>
<dbReference type="PANTHER" id="PTHR44809:SF1">
    <property type="entry name" value="PROTEIN O-MANNOSYL-TRANSFERASE TMTC1"/>
    <property type="match status" value="1"/>
</dbReference>
<keyword evidence="1" id="KW-0802">TPR repeat</keyword>
<feature type="repeat" description="TPR" evidence="1">
    <location>
        <begin position="205"/>
        <end position="238"/>
    </location>
</feature>
<keyword evidence="3" id="KW-1185">Reference proteome</keyword>
<dbReference type="EMBL" id="QYBB01000034">
    <property type="protein sequence ID" value="RYC30022.1"/>
    <property type="molecule type" value="Genomic_DNA"/>
</dbReference>
<dbReference type="InterPro" id="IPR011990">
    <property type="entry name" value="TPR-like_helical_dom_sf"/>
</dbReference>
<proteinExistence type="predicted"/>
<dbReference type="OrthoDB" id="6193797at2"/>